<evidence type="ECO:0000256" key="1">
    <source>
        <dbReference type="SAM" id="SignalP"/>
    </source>
</evidence>
<name>A0A0R2XEE7_9BACT</name>
<feature type="signal peptide" evidence="1">
    <location>
        <begin position="1"/>
        <end position="24"/>
    </location>
</feature>
<organism evidence="3 4">
    <name type="scientific">Verrucomicrobia subdivision 6 bacterium BACL9 MAG-120924-bin69</name>
    <dbReference type="NCBI Taxonomy" id="1655635"/>
    <lineage>
        <taxon>Bacteria</taxon>
        <taxon>Pseudomonadati</taxon>
        <taxon>Verrucomicrobiota</taxon>
        <taxon>Verrucomicrobiia</taxon>
        <taxon>Verrucomicrobiales</taxon>
        <taxon>Verrucomicrobia subdivision 6</taxon>
    </lineage>
</organism>
<evidence type="ECO:0000313" key="3">
    <source>
        <dbReference type="EMBL" id="KRP31742.1"/>
    </source>
</evidence>
<evidence type="ECO:0000313" key="4">
    <source>
        <dbReference type="Proteomes" id="UP000051220"/>
    </source>
</evidence>
<protein>
    <recommendedName>
        <fullName evidence="2">Intracellular proteinase inhibitor BsuPI domain-containing protein</fullName>
    </recommendedName>
</protein>
<feature type="domain" description="Intracellular proteinase inhibitor BsuPI" evidence="2">
    <location>
        <begin position="92"/>
        <end position="183"/>
    </location>
</feature>
<feature type="chain" id="PRO_5006427803" description="Intracellular proteinase inhibitor BsuPI domain-containing protein" evidence="1">
    <location>
        <begin position="25"/>
        <end position="198"/>
    </location>
</feature>
<gene>
    <name evidence="3" type="ORF">ABS33_08030</name>
</gene>
<dbReference type="Pfam" id="PF12690">
    <property type="entry name" value="BsuPI"/>
    <property type="match status" value="1"/>
</dbReference>
<accession>A0A0R2XEE7</accession>
<comment type="caution">
    <text evidence="3">The sequence shown here is derived from an EMBL/GenBank/DDBJ whole genome shotgun (WGS) entry which is preliminary data.</text>
</comment>
<reference evidence="3 4" key="1">
    <citation type="submission" date="2015-10" db="EMBL/GenBank/DDBJ databases">
        <title>Metagenome-Assembled Genomes uncover a global brackish microbiome.</title>
        <authorList>
            <person name="Hugerth L.W."/>
            <person name="Larsson J."/>
            <person name="Alneberg J."/>
            <person name="Lindh M.V."/>
            <person name="Legrand C."/>
            <person name="Pinhassi J."/>
            <person name="Andersson A.F."/>
        </authorList>
    </citation>
    <scope>NUCLEOTIDE SEQUENCE [LARGE SCALE GENOMIC DNA]</scope>
    <source>
        <strain evidence="3">BACL9 MAG-120924-bin69</strain>
    </source>
</reference>
<dbReference type="Gene3D" id="2.60.40.2360">
    <property type="entry name" value="Intracellular proteinase inhibitor BsuPI"/>
    <property type="match status" value="1"/>
</dbReference>
<dbReference type="EMBL" id="LIDN01000402">
    <property type="protein sequence ID" value="KRP31742.1"/>
    <property type="molecule type" value="Genomic_DNA"/>
</dbReference>
<dbReference type="InterPro" id="IPR020481">
    <property type="entry name" value="Intracell_prot_inh_BsuPI"/>
</dbReference>
<keyword evidence="1" id="KW-0732">Signal</keyword>
<evidence type="ECO:0000259" key="2">
    <source>
        <dbReference type="Pfam" id="PF12690"/>
    </source>
</evidence>
<proteinExistence type="predicted"/>
<dbReference type="Proteomes" id="UP000051220">
    <property type="component" value="Unassembled WGS sequence"/>
</dbReference>
<dbReference type="InterPro" id="IPR038144">
    <property type="entry name" value="IPI"/>
</dbReference>
<dbReference type="AlphaFoldDB" id="A0A0R2XEE7"/>
<sequence>MNLPPSRLLLLAGLLALPLVSSLAADISDTASRTTQPDKFLSAPGLIKGGLFMQGSKKRFEGANELNLESYQTRLEVAPAELSLDRIRDPEPNDQITLKFTLKNESDKGSTLYFPTAQRCEAVIRDSEGKVIYTWSEDYEFAQDAGYSYLNAGEHLNYQLTIPYQALRGKVPVGESTITANLVNYPQLRAEMPLRIQP</sequence>